<dbReference type="PROSITE" id="PS50280">
    <property type="entry name" value="SET"/>
    <property type="match status" value="1"/>
</dbReference>
<reference evidence="2 3" key="1">
    <citation type="journal article" date="2013" name="PLoS Genet.">
        <title>Genomic mechanisms accounting for the adaptation to parasitism in nematode-trapping fungi.</title>
        <authorList>
            <person name="Meerupati T."/>
            <person name="Andersson K.M."/>
            <person name="Friman E."/>
            <person name="Kumar D."/>
            <person name="Tunlid A."/>
            <person name="Ahren D."/>
        </authorList>
    </citation>
    <scope>NUCLEOTIDE SEQUENCE [LARGE SCALE GENOMIC DNA]</scope>
    <source>
        <strain evidence="2 3">CBS 200.50</strain>
    </source>
</reference>
<evidence type="ECO:0000259" key="1">
    <source>
        <dbReference type="PROSITE" id="PS50280"/>
    </source>
</evidence>
<reference evidence="3" key="2">
    <citation type="submission" date="2013-04" db="EMBL/GenBank/DDBJ databases">
        <title>Genomic mechanisms accounting for the adaptation to parasitism in nematode-trapping fungi.</title>
        <authorList>
            <person name="Ahren D.G."/>
        </authorList>
    </citation>
    <scope>NUCLEOTIDE SEQUENCE [LARGE SCALE GENOMIC DNA]</scope>
    <source>
        <strain evidence="3">CBS 200.50</strain>
    </source>
</reference>
<evidence type="ECO:0000313" key="3">
    <source>
        <dbReference type="Proteomes" id="UP000015100"/>
    </source>
</evidence>
<feature type="domain" description="SET" evidence="1">
    <location>
        <begin position="15"/>
        <end position="112"/>
    </location>
</feature>
<dbReference type="CDD" id="cd20071">
    <property type="entry name" value="SET_SMYD"/>
    <property type="match status" value="1"/>
</dbReference>
<protein>
    <recommendedName>
        <fullName evidence="1">SET domain-containing protein</fullName>
    </recommendedName>
</protein>
<dbReference type="OrthoDB" id="5984008at2759"/>
<proteinExistence type="predicted"/>
<dbReference type="eggNOG" id="ENOG502S11B">
    <property type="taxonomic scope" value="Eukaryota"/>
</dbReference>
<dbReference type="OMA" id="GYWLNGH"/>
<dbReference type="InterPro" id="IPR046341">
    <property type="entry name" value="SET_dom_sf"/>
</dbReference>
<sequence length="168" mass="18878">MTIEQTPHWKQPSHPAFISVKTYKEGSFSQYATASNPIPKNTVIADFSAATPATSKAYSSVQVSETEHIELNSDLLYSNHSCDPNVVFDTDKGEIRAVRDIKEGEPITFNYLTTEWDMAQAFRCECRTQKCLGEIQGAKYVPAKALENEFVNSHIKRLLEKRDASSKN</sequence>
<dbReference type="InterPro" id="IPR053201">
    <property type="entry name" value="Flavunoidine_N-MTase"/>
</dbReference>
<dbReference type="HOGENOM" id="CLU_073382_3_0_1"/>
<name>S8AT24_DACHA</name>
<dbReference type="Pfam" id="PF00856">
    <property type="entry name" value="SET"/>
    <property type="match status" value="1"/>
</dbReference>
<dbReference type="AlphaFoldDB" id="S8AT24"/>
<organism evidence="2 3">
    <name type="scientific">Dactylellina haptotyla (strain CBS 200.50)</name>
    <name type="common">Nematode-trapping fungus</name>
    <name type="synonym">Monacrosporium haptotylum</name>
    <dbReference type="NCBI Taxonomy" id="1284197"/>
    <lineage>
        <taxon>Eukaryota</taxon>
        <taxon>Fungi</taxon>
        <taxon>Dikarya</taxon>
        <taxon>Ascomycota</taxon>
        <taxon>Pezizomycotina</taxon>
        <taxon>Orbiliomycetes</taxon>
        <taxon>Orbiliales</taxon>
        <taxon>Orbiliaceae</taxon>
        <taxon>Dactylellina</taxon>
    </lineage>
</organism>
<evidence type="ECO:0000313" key="2">
    <source>
        <dbReference type="EMBL" id="EPS44126.1"/>
    </source>
</evidence>
<dbReference type="EMBL" id="AQGS01000057">
    <property type="protein sequence ID" value="EPS44126.1"/>
    <property type="molecule type" value="Genomic_DNA"/>
</dbReference>
<dbReference type="PANTHER" id="PTHR12350">
    <property type="entry name" value="HISTONE-LYSINE N-METHYLTRANSFERASE-RELATED"/>
    <property type="match status" value="1"/>
</dbReference>
<dbReference type="Proteomes" id="UP000015100">
    <property type="component" value="Unassembled WGS sequence"/>
</dbReference>
<gene>
    <name evidence="2" type="ORF">H072_1840</name>
</gene>
<comment type="caution">
    <text evidence="2">The sequence shown here is derived from an EMBL/GenBank/DDBJ whole genome shotgun (WGS) entry which is preliminary data.</text>
</comment>
<keyword evidence="3" id="KW-1185">Reference proteome</keyword>
<dbReference type="SUPFAM" id="SSF82199">
    <property type="entry name" value="SET domain"/>
    <property type="match status" value="1"/>
</dbReference>
<accession>S8AT24</accession>
<dbReference type="STRING" id="1284197.S8AT24"/>
<dbReference type="PANTHER" id="PTHR12350:SF19">
    <property type="entry name" value="SET DOMAIN-CONTAINING PROTEIN"/>
    <property type="match status" value="1"/>
</dbReference>
<dbReference type="InterPro" id="IPR001214">
    <property type="entry name" value="SET_dom"/>
</dbReference>
<dbReference type="Gene3D" id="2.170.270.10">
    <property type="entry name" value="SET domain"/>
    <property type="match status" value="1"/>
</dbReference>